<name>A0ABQ6NFB2_9STRA</name>
<evidence type="ECO:0000313" key="12">
    <source>
        <dbReference type="EMBL" id="GMI58186.1"/>
    </source>
</evidence>
<evidence type="ECO:0000256" key="7">
    <source>
        <dbReference type="ARBA" id="ARBA00022989"/>
    </source>
</evidence>
<dbReference type="PROSITE" id="PS50920">
    <property type="entry name" value="SOLCAR"/>
    <property type="match status" value="1"/>
</dbReference>
<keyword evidence="3 11" id="KW-0813">Transport</keyword>
<keyword evidence="9 10" id="KW-0472">Membrane</keyword>
<evidence type="ECO:0000256" key="9">
    <source>
        <dbReference type="ARBA" id="ARBA00023136"/>
    </source>
</evidence>
<keyword evidence="13" id="KW-1185">Reference proteome</keyword>
<keyword evidence="5" id="KW-0677">Repeat</keyword>
<keyword evidence="4 10" id="KW-0812">Transmembrane</keyword>
<accession>A0ABQ6NFB2</accession>
<keyword evidence="8" id="KW-0496">Mitochondrion</keyword>
<evidence type="ECO:0000313" key="13">
    <source>
        <dbReference type="Proteomes" id="UP001165060"/>
    </source>
</evidence>
<dbReference type="Proteomes" id="UP001165060">
    <property type="component" value="Unassembled WGS sequence"/>
</dbReference>
<evidence type="ECO:0000256" key="5">
    <source>
        <dbReference type="ARBA" id="ARBA00022737"/>
    </source>
</evidence>
<feature type="non-terminal residue" evidence="12">
    <location>
        <position position="1"/>
    </location>
</feature>
<dbReference type="PANTHER" id="PTHR45671">
    <property type="entry name" value="SOLUTE CARRIER FAMILY 25 (MITOCHONDRIAL CARRIER PHOSPHATE CARRIER), MEMBER 3, LIKE-RELATED-RELATED"/>
    <property type="match status" value="1"/>
</dbReference>
<evidence type="ECO:0000256" key="4">
    <source>
        <dbReference type="ARBA" id="ARBA00022692"/>
    </source>
</evidence>
<organism evidence="12 13">
    <name type="scientific">Tetraparma gracilis</name>
    <dbReference type="NCBI Taxonomy" id="2962635"/>
    <lineage>
        <taxon>Eukaryota</taxon>
        <taxon>Sar</taxon>
        <taxon>Stramenopiles</taxon>
        <taxon>Ochrophyta</taxon>
        <taxon>Bolidophyceae</taxon>
        <taxon>Parmales</taxon>
        <taxon>Triparmaceae</taxon>
        <taxon>Tetraparma</taxon>
    </lineage>
</organism>
<dbReference type="Pfam" id="PF00153">
    <property type="entry name" value="Mito_carr"/>
    <property type="match status" value="1"/>
</dbReference>
<evidence type="ECO:0000256" key="8">
    <source>
        <dbReference type="ARBA" id="ARBA00023128"/>
    </source>
</evidence>
<dbReference type="Gene3D" id="1.50.40.10">
    <property type="entry name" value="Mitochondrial carrier domain"/>
    <property type="match status" value="1"/>
</dbReference>
<sequence length="108" mass="10931">YTIAGGAAAVSVGSEMRIGISFTSAAAAALLSCVASQPGDMLLSVVNSHKSKGGTRDVFSKIWEEDGPRGFLTGFGARLAHVGLIVTTQLLIYDFVKAAVGLGVSGSA</sequence>
<comment type="caution">
    <text evidence="12">The sequence shown here is derived from an EMBL/GenBank/DDBJ whole genome shotgun (WGS) entry which is preliminary data.</text>
</comment>
<dbReference type="EMBL" id="BRYB01006461">
    <property type="protein sequence ID" value="GMI58186.1"/>
    <property type="molecule type" value="Genomic_DNA"/>
</dbReference>
<feature type="repeat" description="Solcar" evidence="10">
    <location>
        <begin position="16"/>
        <end position="99"/>
    </location>
</feature>
<evidence type="ECO:0000256" key="6">
    <source>
        <dbReference type="ARBA" id="ARBA00022792"/>
    </source>
</evidence>
<protein>
    <submittedName>
        <fullName evidence="12">Uncharacterized protein</fullName>
    </submittedName>
</protein>
<comment type="similarity">
    <text evidence="2 11">Belongs to the mitochondrial carrier (TC 2.A.29) family.</text>
</comment>
<dbReference type="InterPro" id="IPR023395">
    <property type="entry name" value="MCP_dom_sf"/>
</dbReference>
<keyword evidence="6" id="KW-0999">Mitochondrion inner membrane</keyword>
<evidence type="ECO:0000256" key="1">
    <source>
        <dbReference type="ARBA" id="ARBA00004448"/>
    </source>
</evidence>
<comment type="subcellular location">
    <subcellularLocation>
        <location evidence="1">Mitochondrion inner membrane</location>
        <topology evidence="1">Multi-pass membrane protein</topology>
    </subcellularLocation>
</comment>
<gene>
    <name evidence="12" type="ORF">TeGR_g12622</name>
</gene>
<evidence type="ECO:0000256" key="10">
    <source>
        <dbReference type="PROSITE-ProRule" id="PRU00282"/>
    </source>
</evidence>
<dbReference type="PANTHER" id="PTHR45671:SF12">
    <property type="entry name" value="MITOCHONDRIAL PHOSPHATE CARRIER PROTEIN"/>
    <property type="match status" value="1"/>
</dbReference>
<proteinExistence type="inferred from homology"/>
<dbReference type="SUPFAM" id="SSF103506">
    <property type="entry name" value="Mitochondrial carrier"/>
    <property type="match status" value="1"/>
</dbReference>
<evidence type="ECO:0000256" key="11">
    <source>
        <dbReference type="RuleBase" id="RU000488"/>
    </source>
</evidence>
<evidence type="ECO:0000256" key="2">
    <source>
        <dbReference type="ARBA" id="ARBA00006375"/>
    </source>
</evidence>
<dbReference type="InterPro" id="IPR044677">
    <property type="entry name" value="SLC25A3/Pic2/Mir1-like"/>
</dbReference>
<evidence type="ECO:0000256" key="3">
    <source>
        <dbReference type="ARBA" id="ARBA00022448"/>
    </source>
</evidence>
<reference evidence="12 13" key="1">
    <citation type="journal article" date="2023" name="Commun. Biol.">
        <title>Genome analysis of Parmales, the sister group of diatoms, reveals the evolutionary specialization of diatoms from phago-mixotrophs to photoautotrophs.</title>
        <authorList>
            <person name="Ban H."/>
            <person name="Sato S."/>
            <person name="Yoshikawa S."/>
            <person name="Yamada K."/>
            <person name="Nakamura Y."/>
            <person name="Ichinomiya M."/>
            <person name="Sato N."/>
            <person name="Blanc-Mathieu R."/>
            <person name="Endo H."/>
            <person name="Kuwata A."/>
            <person name="Ogata H."/>
        </authorList>
    </citation>
    <scope>NUCLEOTIDE SEQUENCE [LARGE SCALE GENOMIC DNA]</scope>
</reference>
<dbReference type="InterPro" id="IPR018108">
    <property type="entry name" value="MCP_transmembrane"/>
</dbReference>
<keyword evidence="7" id="KW-1133">Transmembrane helix</keyword>